<protein>
    <submittedName>
        <fullName evidence="1">Uncharacterized protein</fullName>
    </submittedName>
</protein>
<dbReference type="EMBL" id="LAZR01019550">
    <property type="protein sequence ID" value="KKL92127.1"/>
    <property type="molecule type" value="Genomic_DNA"/>
</dbReference>
<proteinExistence type="predicted"/>
<feature type="non-terminal residue" evidence="1">
    <location>
        <position position="1"/>
    </location>
</feature>
<name>A0A0F9IYL6_9ZZZZ</name>
<reference evidence="1" key="1">
    <citation type="journal article" date="2015" name="Nature">
        <title>Complex archaea that bridge the gap between prokaryotes and eukaryotes.</title>
        <authorList>
            <person name="Spang A."/>
            <person name="Saw J.H."/>
            <person name="Jorgensen S.L."/>
            <person name="Zaremba-Niedzwiedzka K."/>
            <person name="Martijn J."/>
            <person name="Lind A.E."/>
            <person name="van Eijk R."/>
            <person name="Schleper C."/>
            <person name="Guy L."/>
            <person name="Ettema T.J."/>
        </authorList>
    </citation>
    <scope>NUCLEOTIDE SEQUENCE</scope>
</reference>
<dbReference type="AlphaFoldDB" id="A0A0F9IYL6"/>
<comment type="caution">
    <text evidence="1">The sequence shown here is derived from an EMBL/GenBank/DDBJ whole genome shotgun (WGS) entry which is preliminary data.</text>
</comment>
<accession>A0A0F9IYL6</accession>
<evidence type="ECO:0000313" key="1">
    <source>
        <dbReference type="EMBL" id="KKL92127.1"/>
    </source>
</evidence>
<sequence length="67" mass="7180">DETLAGDILIQGDILTIVDQEINGSFLPTQDNVFDLGSAALQWADAFFGGTVIGKLFTGNTSMWSRS</sequence>
<organism evidence="1">
    <name type="scientific">marine sediment metagenome</name>
    <dbReference type="NCBI Taxonomy" id="412755"/>
    <lineage>
        <taxon>unclassified sequences</taxon>
        <taxon>metagenomes</taxon>
        <taxon>ecological metagenomes</taxon>
    </lineage>
</organism>
<gene>
    <name evidence="1" type="ORF">LCGC14_1887850</name>
</gene>